<accession>A0A2K2DLS7</accession>
<evidence type="ECO:0000256" key="1">
    <source>
        <dbReference type="SAM" id="Phobius"/>
    </source>
</evidence>
<reference evidence="3" key="3">
    <citation type="submission" date="2018-08" db="UniProtKB">
        <authorList>
            <consortium name="EnsemblPlants"/>
        </authorList>
    </citation>
    <scope>IDENTIFICATION</scope>
    <source>
        <strain evidence="3">cv. Bd21</strain>
    </source>
</reference>
<keyword evidence="1" id="KW-1133">Transmembrane helix</keyword>
<dbReference type="EMBL" id="CM000880">
    <property type="protein sequence ID" value="PNT75229.1"/>
    <property type="molecule type" value="Genomic_DNA"/>
</dbReference>
<dbReference type="EnsemblPlants" id="PNT75229">
    <property type="protein sequence ID" value="PNT75229"/>
    <property type="gene ID" value="BRADI_1g28935v3"/>
</dbReference>
<evidence type="ECO:0000313" key="2">
    <source>
        <dbReference type="EMBL" id="PNT75229.1"/>
    </source>
</evidence>
<keyword evidence="4" id="KW-1185">Reference proteome</keyword>
<gene>
    <name evidence="2" type="ORF">BRADI_1g28935v3</name>
</gene>
<reference evidence="2" key="2">
    <citation type="submission" date="2017-06" db="EMBL/GenBank/DDBJ databases">
        <title>WGS assembly of Brachypodium distachyon.</title>
        <authorList>
            <consortium name="The International Brachypodium Initiative"/>
            <person name="Lucas S."/>
            <person name="Harmon-Smith M."/>
            <person name="Lail K."/>
            <person name="Tice H."/>
            <person name="Grimwood J."/>
            <person name="Bruce D."/>
            <person name="Barry K."/>
            <person name="Shu S."/>
            <person name="Lindquist E."/>
            <person name="Wang M."/>
            <person name="Pitluck S."/>
            <person name="Vogel J.P."/>
            <person name="Garvin D.F."/>
            <person name="Mockler T.C."/>
            <person name="Schmutz J."/>
            <person name="Rokhsar D."/>
            <person name="Bevan M.W."/>
        </authorList>
    </citation>
    <scope>NUCLEOTIDE SEQUENCE</scope>
    <source>
        <strain evidence="2">Bd21</strain>
    </source>
</reference>
<dbReference type="AlphaFoldDB" id="A0A2K2DLS7"/>
<dbReference type="Gramene" id="PNT75229">
    <property type="protein sequence ID" value="PNT75229"/>
    <property type="gene ID" value="BRADI_1g28935v3"/>
</dbReference>
<sequence>MSAWTKAVGLLFGHIAHYVSVATFSISFLALPRCAVLKILTIFLNMVETTTFHFEGTKEVVPRVPKRAGMASNHWGVIIGLRVHLCSGTRPAPRSQYSDKPANQCLSMAKANHDSAHQQWQTFPTKIKCF</sequence>
<proteinExistence type="predicted"/>
<evidence type="ECO:0000313" key="3">
    <source>
        <dbReference type="EnsemblPlants" id="PNT75229"/>
    </source>
</evidence>
<evidence type="ECO:0000313" key="4">
    <source>
        <dbReference type="Proteomes" id="UP000008810"/>
    </source>
</evidence>
<feature type="transmembrane region" description="Helical" evidence="1">
    <location>
        <begin position="15"/>
        <end position="36"/>
    </location>
</feature>
<keyword evidence="1" id="KW-0472">Membrane</keyword>
<protein>
    <submittedName>
        <fullName evidence="2 3">Uncharacterized protein</fullName>
    </submittedName>
</protein>
<organism evidence="2">
    <name type="scientific">Brachypodium distachyon</name>
    <name type="common">Purple false brome</name>
    <name type="synonym">Trachynia distachya</name>
    <dbReference type="NCBI Taxonomy" id="15368"/>
    <lineage>
        <taxon>Eukaryota</taxon>
        <taxon>Viridiplantae</taxon>
        <taxon>Streptophyta</taxon>
        <taxon>Embryophyta</taxon>
        <taxon>Tracheophyta</taxon>
        <taxon>Spermatophyta</taxon>
        <taxon>Magnoliopsida</taxon>
        <taxon>Liliopsida</taxon>
        <taxon>Poales</taxon>
        <taxon>Poaceae</taxon>
        <taxon>BOP clade</taxon>
        <taxon>Pooideae</taxon>
        <taxon>Stipodae</taxon>
        <taxon>Brachypodieae</taxon>
        <taxon>Brachypodium</taxon>
    </lineage>
</organism>
<dbReference type="Proteomes" id="UP000008810">
    <property type="component" value="Chromosome 1"/>
</dbReference>
<keyword evidence="1" id="KW-0812">Transmembrane</keyword>
<name>A0A2K2DLS7_BRADI</name>
<dbReference type="InParanoid" id="A0A2K2DLS7"/>
<reference evidence="2 3" key="1">
    <citation type="journal article" date="2010" name="Nature">
        <title>Genome sequencing and analysis of the model grass Brachypodium distachyon.</title>
        <authorList>
            <consortium name="International Brachypodium Initiative"/>
        </authorList>
    </citation>
    <scope>NUCLEOTIDE SEQUENCE [LARGE SCALE GENOMIC DNA]</scope>
    <source>
        <strain evidence="2 3">Bd21</strain>
    </source>
</reference>